<evidence type="ECO:0000256" key="1">
    <source>
        <dbReference type="SAM" id="SignalP"/>
    </source>
</evidence>
<feature type="chain" id="PRO_5042855322" description="EGF-like domain-containing protein" evidence="1">
    <location>
        <begin position="21"/>
        <end position="241"/>
    </location>
</feature>
<protein>
    <recommendedName>
        <fullName evidence="2">EGF-like domain-containing protein</fullName>
    </recommendedName>
</protein>
<accession>A0AAN9BB02</accession>
<dbReference type="InterPro" id="IPR000742">
    <property type="entry name" value="EGF"/>
</dbReference>
<reference evidence="3 4" key="1">
    <citation type="submission" date="2024-02" db="EMBL/GenBank/DDBJ databases">
        <title>Chromosome-scale genome assembly of the rough periwinkle Littorina saxatilis.</title>
        <authorList>
            <person name="De Jode A."/>
            <person name="Faria R."/>
            <person name="Formenti G."/>
            <person name="Sims Y."/>
            <person name="Smith T.P."/>
            <person name="Tracey A."/>
            <person name="Wood J.M.D."/>
            <person name="Zagrodzka Z.B."/>
            <person name="Johannesson K."/>
            <person name="Butlin R.K."/>
            <person name="Leder E.H."/>
        </authorList>
    </citation>
    <scope>NUCLEOTIDE SEQUENCE [LARGE SCALE GENOMIC DNA]</scope>
    <source>
        <strain evidence="3">Snail1</strain>
        <tissue evidence="3">Muscle</tissue>
    </source>
</reference>
<evidence type="ECO:0000259" key="2">
    <source>
        <dbReference type="PROSITE" id="PS01186"/>
    </source>
</evidence>
<sequence>MAYTVALTCLLVVLTTGKEAKINQPCAAGDVCGPDLVCDPYRSICVIQVDEPCTKMENSCPTGATCTNGVCKCQSNYDDEMDACSKIIPTLGAECNPSAFEKCVSDDVAAPRMSCDPLARRCLVSYGEACQDNRDKCTTGAACNQTSQGQTCVCQPAYTQHKDFCWPAQGKLGGQCQPGNSCSDANAACTTGLTTTGLCLCNDGYQFKPSDASCERSPSGVHRVAASVMCVVMGFILSKLL</sequence>
<keyword evidence="1" id="KW-0732">Signal</keyword>
<dbReference type="PROSITE" id="PS01186">
    <property type="entry name" value="EGF_2"/>
    <property type="match status" value="1"/>
</dbReference>
<dbReference type="AlphaFoldDB" id="A0AAN9BB02"/>
<organism evidence="3 4">
    <name type="scientific">Littorina saxatilis</name>
    <dbReference type="NCBI Taxonomy" id="31220"/>
    <lineage>
        <taxon>Eukaryota</taxon>
        <taxon>Metazoa</taxon>
        <taxon>Spiralia</taxon>
        <taxon>Lophotrochozoa</taxon>
        <taxon>Mollusca</taxon>
        <taxon>Gastropoda</taxon>
        <taxon>Caenogastropoda</taxon>
        <taxon>Littorinimorpha</taxon>
        <taxon>Littorinoidea</taxon>
        <taxon>Littorinidae</taxon>
        <taxon>Littorina</taxon>
    </lineage>
</organism>
<proteinExistence type="predicted"/>
<evidence type="ECO:0000313" key="3">
    <source>
        <dbReference type="EMBL" id="KAK7102202.1"/>
    </source>
</evidence>
<feature type="signal peptide" evidence="1">
    <location>
        <begin position="1"/>
        <end position="20"/>
    </location>
</feature>
<dbReference type="EMBL" id="JBAMIC010000010">
    <property type="protein sequence ID" value="KAK7102202.1"/>
    <property type="molecule type" value="Genomic_DNA"/>
</dbReference>
<gene>
    <name evidence="3" type="ORF">V1264_020458</name>
</gene>
<name>A0AAN9BB02_9CAEN</name>
<feature type="domain" description="EGF-like" evidence="2">
    <location>
        <begin position="199"/>
        <end position="214"/>
    </location>
</feature>
<evidence type="ECO:0000313" key="4">
    <source>
        <dbReference type="Proteomes" id="UP001374579"/>
    </source>
</evidence>
<comment type="caution">
    <text evidence="3">The sequence shown here is derived from an EMBL/GenBank/DDBJ whole genome shotgun (WGS) entry which is preliminary data.</text>
</comment>
<keyword evidence="4" id="KW-1185">Reference proteome</keyword>
<dbReference type="Proteomes" id="UP001374579">
    <property type="component" value="Unassembled WGS sequence"/>
</dbReference>